<evidence type="ECO:0000313" key="2">
    <source>
        <dbReference type="Proteomes" id="UP000821845"/>
    </source>
</evidence>
<dbReference type="Proteomes" id="UP000821845">
    <property type="component" value="Chromosome 3"/>
</dbReference>
<proteinExistence type="predicted"/>
<gene>
    <name evidence="1" type="ORF">HPB50_007531</name>
</gene>
<protein>
    <submittedName>
        <fullName evidence="1">Uncharacterized protein</fullName>
    </submittedName>
</protein>
<sequence>MGTVAEDQLESHRISTSCSNGSEDFDVSCSVEADSRGSGRNRDEFHDANSIFQSKEGERSIEKKQGFESCGESSRTDEEVMSPLDSDDKGHTNLDMEVAIIECVSPVGDTCGAGMVECHADDLLVREGSSQDDANGVYSSEEENSARVLLLAFAVEQIEVLVPYAGVPEVDVGFKAREFLRNIADVNASSVASSDAETVADKTMPNTGMKEGAVRRLHAQDPPQTPQGPQAKRHRKDRYRLQMEGYLSYRKKAEEAIEKWWKEKDCLEQEETCLAAKEKQHQELMSMPSEATEHAWNTSTHGHKY</sequence>
<accession>A0ACB7SNR4</accession>
<evidence type="ECO:0000313" key="1">
    <source>
        <dbReference type="EMBL" id="KAH6935666.1"/>
    </source>
</evidence>
<organism evidence="1 2">
    <name type="scientific">Hyalomma asiaticum</name>
    <name type="common">Tick</name>
    <dbReference type="NCBI Taxonomy" id="266040"/>
    <lineage>
        <taxon>Eukaryota</taxon>
        <taxon>Metazoa</taxon>
        <taxon>Ecdysozoa</taxon>
        <taxon>Arthropoda</taxon>
        <taxon>Chelicerata</taxon>
        <taxon>Arachnida</taxon>
        <taxon>Acari</taxon>
        <taxon>Parasitiformes</taxon>
        <taxon>Ixodida</taxon>
        <taxon>Ixodoidea</taxon>
        <taxon>Ixodidae</taxon>
        <taxon>Hyalomminae</taxon>
        <taxon>Hyalomma</taxon>
    </lineage>
</organism>
<name>A0ACB7SNR4_HYAAI</name>
<comment type="caution">
    <text evidence="1">The sequence shown here is derived from an EMBL/GenBank/DDBJ whole genome shotgun (WGS) entry which is preliminary data.</text>
</comment>
<reference evidence="1" key="1">
    <citation type="submission" date="2020-05" db="EMBL/GenBank/DDBJ databases">
        <title>Large-scale comparative analyses of tick genomes elucidate their genetic diversity and vector capacities.</title>
        <authorList>
            <person name="Jia N."/>
            <person name="Wang J."/>
            <person name="Shi W."/>
            <person name="Du L."/>
            <person name="Sun Y."/>
            <person name="Zhan W."/>
            <person name="Jiang J."/>
            <person name="Wang Q."/>
            <person name="Zhang B."/>
            <person name="Ji P."/>
            <person name="Sakyi L.B."/>
            <person name="Cui X."/>
            <person name="Yuan T."/>
            <person name="Jiang B."/>
            <person name="Yang W."/>
            <person name="Lam T.T.-Y."/>
            <person name="Chang Q."/>
            <person name="Ding S."/>
            <person name="Wang X."/>
            <person name="Zhu J."/>
            <person name="Ruan X."/>
            <person name="Zhao L."/>
            <person name="Wei J."/>
            <person name="Que T."/>
            <person name="Du C."/>
            <person name="Cheng J."/>
            <person name="Dai P."/>
            <person name="Han X."/>
            <person name="Huang E."/>
            <person name="Gao Y."/>
            <person name="Liu J."/>
            <person name="Shao H."/>
            <person name="Ye R."/>
            <person name="Li L."/>
            <person name="Wei W."/>
            <person name="Wang X."/>
            <person name="Wang C."/>
            <person name="Yang T."/>
            <person name="Huo Q."/>
            <person name="Li W."/>
            <person name="Guo W."/>
            <person name="Chen H."/>
            <person name="Zhou L."/>
            <person name="Ni X."/>
            <person name="Tian J."/>
            <person name="Zhou Y."/>
            <person name="Sheng Y."/>
            <person name="Liu T."/>
            <person name="Pan Y."/>
            <person name="Xia L."/>
            <person name="Li J."/>
            <person name="Zhao F."/>
            <person name="Cao W."/>
        </authorList>
    </citation>
    <scope>NUCLEOTIDE SEQUENCE</scope>
    <source>
        <strain evidence="1">Hyas-2018</strain>
    </source>
</reference>
<keyword evidence="2" id="KW-1185">Reference proteome</keyword>
<dbReference type="EMBL" id="CM023483">
    <property type="protein sequence ID" value="KAH6935666.1"/>
    <property type="molecule type" value="Genomic_DNA"/>
</dbReference>